<evidence type="ECO:0000256" key="2">
    <source>
        <dbReference type="ARBA" id="ARBA00022475"/>
    </source>
</evidence>
<feature type="region of interest" description="Disordered" evidence="6">
    <location>
        <begin position="331"/>
        <end position="374"/>
    </location>
</feature>
<dbReference type="EMBL" id="SZZH01000005">
    <property type="protein sequence ID" value="TKV57275.1"/>
    <property type="molecule type" value="Genomic_DNA"/>
</dbReference>
<feature type="compositionally biased region" description="Low complexity" evidence="6">
    <location>
        <begin position="342"/>
        <end position="363"/>
    </location>
</feature>
<evidence type="ECO:0000256" key="7">
    <source>
        <dbReference type="SAM" id="Phobius"/>
    </source>
</evidence>
<feature type="transmembrane region" description="Helical" evidence="7">
    <location>
        <begin position="130"/>
        <end position="149"/>
    </location>
</feature>
<keyword evidence="9" id="KW-1185">Reference proteome</keyword>
<evidence type="ECO:0000256" key="4">
    <source>
        <dbReference type="ARBA" id="ARBA00022989"/>
    </source>
</evidence>
<dbReference type="Pfam" id="PF02653">
    <property type="entry name" value="BPD_transp_2"/>
    <property type="match status" value="1"/>
</dbReference>
<evidence type="ECO:0000256" key="5">
    <source>
        <dbReference type="ARBA" id="ARBA00023136"/>
    </source>
</evidence>
<feature type="transmembrane region" description="Helical" evidence="7">
    <location>
        <begin position="277"/>
        <end position="299"/>
    </location>
</feature>
<feature type="transmembrane region" description="Helical" evidence="7">
    <location>
        <begin position="220"/>
        <end position="239"/>
    </location>
</feature>
<feature type="transmembrane region" description="Helical" evidence="7">
    <location>
        <begin position="72"/>
        <end position="90"/>
    </location>
</feature>
<accession>A0A4V6CRF4</accession>
<feature type="transmembrane region" description="Helical" evidence="7">
    <location>
        <begin position="169"/>
        <end position="190"/>
    </location>
</feature>
<dbReference type="RefSeq" id="WP_137450979.1">
    <property type="nucleotide sequence ID" value="NZ_SZZH01000005.1"/>
</dbReference>
<dbReference type="Proteomes" id="UP000306985">
    <property type="component" value="Unassembled WGS sequence"/>
</dbReference>
<comment type="caution">
    <text evidence="8">The sequence shown here is derived from an EMBL/GenBank/DDBJ whole genome shotgun (WGS) entry which is preliminary data.</text>
</comment>
<dbReference type="CDD" id="cd06579">
    <property type="entry name" value="TM_PBP1_transp_AraH_like"/>
    <property type="match status" value="1"/>
</dbReference>
<dbReference type="PANTHER" id="PTHR32196">
    <property type="entry name" value="ABC TRANSPORTER PERMEASE PROTEIN YPHD-RELATED-RELATED"/>
    <property type="match status" value="1"/>
</dbReference>
<reference evidence="8 9" key="1">
    <citation type="submission" date="2019-05" db="EMBL/GenBank/DDBJ databases">
        <title>Nakamurella sp. N5BH11, whole genome shotgun sequence.</title>
        <authorList>
            <person name="Tuo L."/>
        </authorList>
    </citation>
    <scope>NUCLEOTIDE SEQUENCE [LARGE SCALE GENOMIC DNA]</scope>
    <source>
        <strain evidence="8 9">N5BH11</strain>
    </source>
</reference>
<keyword evidence="5 7" id="KW-0472">Membrane</keyword>
<evidence type="ECO:0000256" key="1">
    <source>
        <dbReference type="ARBA" id="ARBA00004651"/>
    </source>
</evidence>
<keyword evidence="4 7" id="KW-1133">Transmembrane helix</keyword>
<proteinExistence type="predicted"/>
<keyword evidence="3 7" id="KW-0812">Transmembrane</keyword>
<feature type="transmembrane region" description="Helical" evidence="7">
    <location>
        <begin position="96"/>
        <end position="118"/>
    </location>
</feature>
<sequence>MKNLLSSRLAWPVLVLVALLLANFAVNPSFFEITVRDGNLYGPVVDILRRAAPIVLIALGMTLVIATRGIDLSVGAVAALSGSWASMSIISSADRASVGVVLTAVAVALIMALVAGAWNGFLVSTLGIQPIVATLVLMVAGRGLAQIITNEKILYPDNSPAYKLIGGGYLLAVPFSILLAGAIFALTAILTRRTALGTLIEAVGINPAASRLAGIKDRQIIFLVYVFSGFCAGLAGLMLTSNSTSADPNSIGLSIELDAILAVVIGGTALTGGRFSLAGTLVGAFIIETMDAFVVIAISARSTDVFKACVVIVVCLLQSPKIQSWLRGLFTRRRPGTPTGPPRAAGSAEPAGATPTGPASGPAVNPTEQMTRTS</sequence>
<dbReference type="OrthoDB" id="9808136at2"/>
<dbReference type="InterPro" id="IPR001851">
    <property type="entry name" value="ABC_transp_permease"/>
</dbReference>
<keyword evidence="2" id="KW-1003">Cell membrane</keyword>
<dbReference type="PANTHER" id="PTHR32196:SF19">
    <property type="entry name" value="GALACTOFURANOSE TRANSPORTER PERMEASE PROTEIN YTFT"/>
    <property type="match status" value="1"/>
</dbReference>
<feature type="transmembrane region" description="Helical" evidence="7">
    <location>
        <begin position="47"/>
        <end position="65"/>
    </location>
</feature>
<evidence type="ECO:0000313" key="8">
    <source>
        <dbReference type="EMBL" id="TKV57275.1"/>
    </source>
</evidence>
<dbReference type="GO" id="GO:0005886">
    <property type="term" value="C:plasma membrane"/>
    <property type="evidence" value="ECO:0007669"/>
    <property type="project" value="UniProtKB-SubCell"/>
</dbReference>
<name>A0A4V6CRF4_9ACTN</name>
<organism evidence="8 9">
    <name type="scientific">Nakamurella flava</name>
    <dbReference type="NCBI Taxonomy" id="2576308"/>
    <lineage>
        <taxon>Bacteria</taxon>
        <taxon>Bacillati</taxon>
        <taxon>Actinomycetota</taxon>
        <taxon>Actinomycetes</taxon>
        <taxon>Nakamurellales</taxon>
        <taxon>Nakamurellaceae</taxon>
        <taxon>Nakamurella</taxon>
    </lineage>
</organism>
<evidence type="ECO:0000256" key="6">
    <source>
        <dbReference type="SAM" id="MobiDB-lite"/>
    </source>
</evidence>
<dbReference type="AlphaFoldDB" id="A0A4V6CRF4"/>
<gene>
    <name evidence="8" type="ORF">FDO65_17220</name>
</gene>
<dbReference type="GO" id="GO:0022857">
    <property type="term" value="F:transmembrane transporter activity"/>
    <property type="evidence" value="ECO:0007669"/>
    <property type="project" value="InterPro"/>
</dbReference>
<comment type="subcellular location">
    <subcellularLocation>
        <location evidence="1">Cell membrane</location>
        <topology evidence="1">Multi-pass membrane protein</topology>
    </subcellularLocation>
</comment>
<protein>
    <submittedName>
        <fullName evidence="8">ABC transporter permease</fullName>
    </submittedName>
</protein>
<evidence type="ECO:0000256" key="3">
    <source>
        <dbReference type="ARBA" id="ARBA00022692"/>
    </source>
</evidence>
<evidence type="ECO:0000313" key="9">
    <source>
        <dbReference type="Proteomes" id="UP000306985"/>
    </source>
</evidence>